<evidence type="ECO:0000256" key="4">
    <source>
        <dbReference type="ARBA" id="ARBA00023082"/>
    </source>
</evidence>
<keyword evidence="5 7" id="KW-0238">DNA-binding</keyword>
<evidence type="ECO:0000256" key="6">
    <source>
        <dbReference type="ARBA" id="ARBA00023163"/>
    </source>
</evidence>
<gene>
    <name evidence="7 11" type="primary">rpoH</name>
    <name evidence="11" type="ORF">ERCICURT3053_089</name>
</gene>
<organism evidence="11 12">
    <name type="scientific">Candidatus Erwinia haradaeae</name>
    <dbReference type="NCBI Taxonomy" id="1922217"/>
    <lineage>
        <taxon>Bacteria</taxon>
        <taxon>Pseudomonadati</taxon>
        <taxon>Pseudomonadota</taxon>
        <taxon>Gammaproteobacteria</taxon>
        <taxon>Enterobacterales</taxon>
        <taxon>Erwiniaceae</taxon>
        <taxon>Erwinia</taxon>
    </lineage>
</organism>
<dbReference type="InterPro" id="IPR014284">
    <property type="entry name" value="RNA_pol_sigma-70_dom"/>
</dbReference>
<keyword evidence="1 7" id="KW-0963">Cytoplasm</keyword>
<dbReference type="NCBIfam" id="TIGR02937">
    <property type="entry name" value="sigma70-ECF"/>
    <property type="match status" value="1"/>
</dbReference>
<dbReference type="InterPro" id="IPR000943">
    <property type="entry name" value="RNA_pol_sigma70"/>
</dbReference>
<dbReference type="Proteomes" id="UP000294364">
    <property type="component" value="Chromosome"/>
</dbReference>
<evidence type="ECO:0000256" key="8">
    <source>
        <dbReference type="NCBIfam" id="TIGR02392"/>
    </source>
</evidence>
<feature type="region of interest" description="Sigma-70 factor domain-4" evidence="7">
    <location>
        <begin position="228"/>
        <end position="280"/>
    </location>
</feature>
<evidence type="ECO:0000256" key="2">
    <source>
        <dbReference type="ARBA" id="ARBA00023015"/>
    </source>
</evidence>
<dbReference type="NCBIfam" id="NF005143">
    <property type="entry name" value="PRK06596.1"/>
    <property type="match status" value="1"/>
</dbReference>
<dbReference type="SUPFAM" id="SSF88659">
    <property type="entry name" value="Sigma3 and sigma4 domains of RNA polymerase sigma factors"/>
    <property type="match status" value="1"/>
</dbReference>
<evidence type="ECO:0000256" key="1">
    <source>
        <dbReference type="ARBA" id="ARBA00022490"/>
    </source>
</evidence>
<dbReference type="InterPro" id="IPR007627">
    <property type="entry name" value="RNA_pol_sigma70_r2"/>
</dbReference>
<keyword evidence="3 7" id="KW-0346">Stress response</keyword>
<evidence type="ECO:0000256" key="7">
    <source>
        <dbReference type="HAMAP-Rule" id="MF_00961"/>
    </source>
</evidence>
<dbReference type="HAMAP" id="MF_00961">
    <property type="entry name" value="Sigma70_RpoH"/>
    <property type="match status" value="1"/>
</dbReference>
<accession>A0A451CYN0</accession>
<dbReference type="GO" id="GO:0006352">
    <property type="term" value="P:DNA-templated transcription initiation"/>
    <property type="evidence" value="ECO:0007669"/>
    <property type="project" value="UniProtKB-UniRule"/>
</dbReference>
<evidence type="ECO:0000256" key="5">
    <source>
        <dbReference type="ARBA" id="ARBA00023125"/>
    </source>
</evidence>
<dbReference type="OrthoDB" id="9809557at2"/>
<feature type="domain" description="RNA polymerase sigma-70" evidence="9">
    <location>
        <begin position="77"/>
        <end position="90"/>
    </location>
</feature>
<dbReference type="GO" id="GO:0003677">
    <property type="term" value="F:DNA binding"/>
    <property type="evidence" value="ECO:0007669"/>
    <property type="project" value="UniProtKB-UniRule"/>
</dbReference>
<dbReference type="Gene3D" id="1.10.10.10">
    <property type="entry name" value="Winged helix-like DNA-binding domain superfamily/Winged helix DNA-binding domain"/>
    <property type="match status" value="1"/>
</dbReference>
<dbReference type="FunFam" id="1.10.10.10:FF:000285">
    <property type="entry name" value="RNA polymerase sigma factor RpoH"/>
    <property type="match status" value="1"/>
</dbReference>
<keyword evidence="4 7" id="KW-0731">Sigma factor</keyword>
<dbReference type="Gene3D" id="1.20.120.1810">
    <property type="match status" value="1"/>
</dbReference>
<keyword evidence="2 7" id="KW-0805">Transcription regulation</keyword>
<dbReference type="PANTHER" id="PTHR30376">
    <property type="entry name" value="SIGMA FACTOR RPOH HEAT SHOCK RELATED"/>
    <property type="match status" value="1"/>
</dbReference>
<feature type="domain" description="RNA polymerase sigma-70" evidence="10">
    <location>
        <begin position="252"/>
        <end position="278"/>
    </location>
</feature>
<evidence type="ECO:0000259" key="9">
    <source>
        <dbReference type="PROSITE" id="PS00715"/>
    </source>
</evidence>
<dbReference type="FunFam" id="1.20.120.1810:FF:000001">
    <property type="entry name" value="RNA polymerase sigma factor RpoH"/>
    <property type="match status" value="1"/>
</dbReference>
<dbReference type="InterPro" id="IPR050813">
    <property type="entry name" value="Sigma-70_Factor"/>
</dbReference>
<name>A0A451CYN0_9GAMM</name>
<dbReference type="SUPFAM" id="SSF88946">
    <property type="entry name" value="Sigma2 domain of RNA polymerase sigma factors"/>
    <property type="match status" value="1"/>
</dbReference>
<keyword evidence="6 7" id="KW-0804">Transcription</keyword>
<dbReference type="InterPro" id="IPR013324">
    <property type="entry name" value="RNA_pol_sigma_r3/r4-like"/>
</dbReference>
<dbReference type="InterPro" id="IPR007630">
    <property type="entry name" value="RNA_pol_sigma70_r4"/>
</dbReference>
<reference evidence="11 12" key="1">
    <citation type="submission" date="2019-02" db="EMBL/GenBank/DDBJ databases">
        <authorList>
            <person name="Manzano-Marin A."/>
            <person name="Manzano-Marin A."/>
        </authorList>
    </citation>
    <scope>NUCLEOTIDE SEQUENCE [LARGE SCALE GENOMIC DNA]</scope>
    <source>
        <strain evidence="11 12">ErCicurtihirsuta</strain>
    </source>
</reference>
<comment type="subcellular location">
    <subcellularLocation>
        <location evidence="7">Cytoplasm</location>
    </subcellularLocation>
</comment>
<evidence type="ECO:0000313" key="12">
    <source>
        <dbReference type="Proteomes" id="UP000294364"/>
    </source>
</evidence>
<dbReference type="RefSeq" id="WP_157991805.1">
    <property type="nucleotide sequence ID" value="NZ_LR217698.1"/>
</dbReference>
<feature type="short sequence motif" description="Interaction with polymerase core subunit RpoC" evidence="7">
    <location>
        <begin position="77"/>
        <end position="80"/>
    </location>
</feature>
<proteinExistence type="inferred from homology"/>
<dbReference type="NCBIfam" id="TIGR02392">
    <property type="entry name" value="rpoH_proteo"/>
    <property type="match status" value="1"/>
</dbReference>
<comment type="subunit">
    <text evidence="7">Interacts with the RNA polymerase core enzyme.</text>
</comment>
<dbReference type="PROSITE" id="PS00715">
    <property type="entry name" value="SIGMA70_1"/>
    <property type="match status" value="1"/>
</dbReference>
<evidence type="ECO:0000313" key="11">
    <source>
        <dbReference type="EMBL" id="VFP78465.1"/>
    </source>
</evidence>
<evidence type="ECO:0000259" key="10">
    <source>
        <dbReference type="PROSITE" id="PS00716"/>
    </source>
</evidence>
<comment type="similarity">
    <text evidence="7">Belongs to the sigma-70 factor family. RpoH subfamily.</text>
</comment>
<dbReference type="PANTHER" id="PTHR30376:SF3">
    <property type="entry name" value="RNA POLYMERASE SIGMA FACTOR RPOH"/>
    <property type="match status" value="1"/>
</dbReference>
<dbReference type="InterPro" id="IPR036388">
    <property type="entry name" value="WH-like_DNA-bd_sf"/>
</dbReference>
<dbReference type="InterPro" id="IPR012759">
    <property type="entry name" value="RNA_pol_sigma_RpoH_proteobac"/>
</dbReference>
<dbReference type="GO" id="GO:0005737">
    <property type="term" value="C:cytoplasm"/>
    <property type="evidence" value="ECO:0007669"/>
    <property type="project" value="UniProtKB-SubCell"/>
</dbReference>
<feature type="DNA-binding region" description="H-T-H motif" evidence="7">
    <location>
        <begin position="253"/>
        <end position="272"/>
    </location>
</feature>
<dbReference type="InterPro" id="IPR013325">
    <property type="entry name" value="RNA_pol_sigma_r2"/>
</dbReference>
<dbReference type="Pfam" id="PF04542">
    <property type="entry name" value="Sigma70_r2"/>
    <property type="match status" value="1"/>
</dbReference>
<dbReference type="GO" id="GO:0016987">
    <property type="term" value="F:sigma factor activity"/>
    <property type="evidence" value="ECO:0007669"/>
    <property type="project" value="UniProtKB-UniRule"/>
</dbReference>
<evidence type="ECO:0000256" key="3">
    <source>
        <dbReference type="ARBA" id="ARBA00023016"/>
    </source>
</evidence>
<dbReference type="PRINTS" id="PR00046">
    <property type="entry name" value="SIGMA70FCT"/>
</dbReference>
<sequence length="284" mass="32327">MTKEIQTFAISPLGNLDAYIRSTNAWPMLTAEEEKVLSERLHYNGDLVSAKTLILSHLRFVVHIACNYAGYGLPKADLIQEGNIGLMKAVRRFNPGMGVRLVSFAVHWIKAEIHEYVLRNWRIVKVATTKAQRKLFFNLRKTKKRLGWFNQDEVEMVARELGVSSKDVREMESRMAAQDLTFDPRPDDEIETGLVAPIGYLQDRSSDFANGIEEDNWGDYAADKLGLAIKGLDNRSQHIICSRWLDDNNKTTLQDLANQYGVSAERVRQIEKNAMKKLRGAIET</sequence>
<dbReference type="EMBL" id="LR217698">
    <property type="protein sequence ID" value="VFP78465.1"/>
    <property type="molecule type" value="Genomic_DNA"/>
</dbReference>
<dbReference type="AlphaFoldDB" id="A0A451CYN0"/>
<comment type="function">
    <text evidence="7">Sigma factors are initiation factors that promote the attachment of RNA polymerase to specific initiation sites and are then released. This sigma factor is involved in regulation of expression of heat shock genes.</text>
</comment>
<dbReference type="GO" id="GO:0009408">
    <property type="term" value="P:response to heat"/>
    <property type="evidence" value="ECO:0007669"/>
    <property type="project" value="UniProtKB-UniRule"/>
</dbReference>
<dbReference type="Pfam" id="PF04545">
    <property type="entry name" value="Sigma70_r4"/>
    <property type="match status" value="1"/>
</dbReference>
<dbReference type="PROSITE" id="PS00716">
    <property type="entry name" value="SIGMA70_2"/>
    <property type="match status" value="1"/>
</dbReference>
<feature type="region of interest" description="Sigma-70 factor domain-2" evidence="7">
    <location>
        <begin position="53"/>
        <end position="122"/>
    </location>
</feature>
<protein>
    <recommendedName>
        <fullName evidence="7 8">RNA polymerase sigma factor RpoH</fullName>
    </recommendedName>
    <alternativeName>
        <fullName evidence="7">RNA polymerase sigma-32 factor</fullName>
    </alternativeName>
</protein>